<name>A0ABV0KJ27_9CYAN</name>
<keyword evidence="2" id="KW-1185">Reference proteome</keyword>
<protein>
    <submittedName>
        <fullName evidence="1">Uncharacterized protein</fullName>
    </submittedName>
</protein>
<organism evidence="1 2">
    <name type="scientific">Stenomitos frigidus AS-A4</name>
    <dbReference type="NCBI Taxonomy" id="2933935"/>
    <lineage>
        <taxon>Bacteria</taxon>
        <taxon>Bacillati</taxon>
        <taxon>Cyanobacteriota</taxon>
        <taxon>Cyanophyceae</taxon>
        <taxon>Leptolyngbyales</taxon>
        <taxon>Leptolyngbyaceae</taxon>
        <taxon>Stenomitos</taxon>
    </lineage>
</organism>
<sequence length="48" mass="5285">MSTLWDKNFETKLAEASYTMRLCHSGDNGMKFEVIAVSGQTADIQVGC</sequence>
<gene>
    <name evidence="1" type="ORF">NDI38_12435</name>
</gene>
<evidence type="ECO:0000313" key="1">
    <source>
        <dbReference type="EMBL" id="MEP1059247.1"/>
    </source>
</evidence>
<proteinExistence type="predicted"/>
<dbReference type="Proteomes" id="UP001476950">
    <property type="component" value="Unassembled WGS sequence"/>
</dbReference>
<accession>A0ABV0KJ27</accession>
<dbReference type="RefSeq" id="WP_190449005.1">
    <property type="nucleotide sequence ID" value="NZ_JAMPLM010000009.1"/>
</dbReference>
<comment type="caution">
    <text evidence="1">The sequence shown here is derived from an EMBL/GenBank/DDBJ whole genome shotgun (WGS) entry which is preliminary data.</text>
</comment>
<dbReference type="EMBL" id="JAMPLM010000009">
    <property type="protein sequence ID" value="MEP1059247.1"/>
    <property type="molecule type" value="Genomic_DNA"/>
</dbReference>
<reference evidence="1 2" key="1">
    <citation type="submission" date="2022-04" db="EMBL/GenBank/DDBJ databases">
        <title>Positive selection, recombination, and allopatry shape intraspecific diversity of widespread and dominant cyanobacteria.</title>
        <authorList>
            <person name="Wei J."/>
            <person name="Shu W."/>
            <person name="Hu C."/>
        </authorList>
    </citation>
    <scope>NUCLEOTIDE SEQUENCE [LARGE SCALE GENOMIC DNA]</scope>
    <source>
        <strain evidence="1 2">AS-A4</strain>
    </source>
</reference>
<evidence type="ECO:0000313" key="2">
    <source>
        <dbReference type="Proteomes" id="UP001476950"/>
    </source>
</evidence>